<evidence type="ECO:0000313" key="1">
    <source>
        <dbReference type="EMBL" id="CAG8690779.1"/>
    </source>
</evidence>
<dbReference type="AlphaFoldDB" id="A0A9N9ERR2"/>
<gene>
    <name evidence="1" type="ORF">AMORRO_LOCUS11630</name>
</gene>
<proteinExistence type="predicted"/>
<dbReference type="Proteomes" id="UP000789342">
    <property type="component" value="Unassembled WGS sequence"/>
</dbReference>
<protein>
    <submittedName>
        <fullName evidence="1">16227_t:CDS:1</fullName>
    </submittedName>
</protein>
<dbReference type="InterPro" id="IPR036910">
    <property type="entry name" value="HMG_box_dom_sf"/>
</dbReference>
<reference evidence="1" key="1">
    <citation type="submission" date="2021-06" db="EMBL/GenBank/DDBJ databases">
        <authorList>
            <person name="Kallberg Y."/>
            <person name="Tangrot J."/>
            <person name="Rosling A."/>
        </authorList>
    </citation>
    <scope>NUCLEOTIDE SEQUENCE</scope>
    <source>
        <strain evidence="1">CL551</strain>
    </source>
</reference>
<keyword evidence="2" id="KW-1185">Reference proteome</keyword>
<dbReference type="OrthoDB" id="6247875at2759"/>
<dbReference type="SUPFAM" id="SSF47095">
    <property type="entry name" value="HMG-box"/>
    <property type="match status" value="1"/>
</dbReference>
<organism evidence="1 2">
    <name type="scientific">Acaulospora morrowiae</name>
    <dbReference type="NCBI Taxonomy" id="94023"/>
    <lineage>
        <taxon>Eukaryota</taxon>
        <taxon>Fungi</taxon>
        <taxon>Fungi incertae sedis</taxon>
        <taxon>Mucoromycota</taxon>
        <taxon>Glomeromycotina</taxon>
        <taxon>Glomeromycetes</taxon>
        <taxon>Diversisporales</taxon>
        <taxon>Acaulosporaceae</taxon>
        <taxon>Acaulospora</taxon>
    </lineage>
</organism>
<dbReference type="EMBL" id="CAJVPV010015239">
    <property type="protein sequence ID" value="CAG8690779.1"/>
    <property type="molecule type" value="Genomic_DNA"/>
</dbReference>
<dbReference type="Gene3D" id="1.10.30.10">
    <property type="entry name" value="High mobility group box domain"/>
    <property type="match status" value="1"/>
</dbReference>
<name>A0A9N9ERR2_9GLOM</name>
<evidence type="ECO:0000313" key="2">
    <source>
        <dbReference type="Proteomes" id="UP000789342"/>
    </source>
</evidence>
<comment type="caution">
    <text evidence="1">The sequence shown here is derived from an EMBL/GenBank/DDBJ whole genome shotgun (WGS) entry which is preliminary data.</text>
</comment>
<accession>A0A9N9ERR2</accession>
<sequence length="126" mass="14969">MKNSRSEVSKVRLEMKQNFSIELPFPPDLTQLESKKKCGAFIIYRRHFSKMVGKRGIKLTLAEMSRHASRHWKKEPANVKGWYKDYSENMKKELIFYEYTEPGRCSVIPPRQFIFIQDPLSMHSQQ</sequence>